<sequence length="163" mass="17627">MKKNNLFRLVIGLILSVFLGQSPLALAHGDEQHSTEPSLFIGMELAPAKVVKAFHQALRSGDTQGVSLALASDVLIYEGGKAERSLAEYASHHLQADMAYLKGLTVTTKEQQVRIMGDMAISTAISHSKGEFKGKAVDSTGMETLVLAKQADGSWKIVHIHWS</sequence>
<dbReference type="InterPro" id="IPR037401">
    <property type="entry name" value="SnoaL-like"/>
</dbReference>
<gene>
    <name evidence="3" type="ordered locus">Sden_3542</name>
</gene>
<keyword evidence="1" id="KW-0732">Signal</keyword>
<proteinExistence type="predicted"/>
<dbReference type="InterPro" id="IPR032710">
    <property type="entry name" value="NTF2-like_dom_sf"/>
</dbReference>
<keyword evidence="4" id="KW-1185">Reference proteome</keyword>
<dbReference type="HOGENOM" id="CLU_1633955_0_0_6"/>
<dbReference type="Proteomes" id="UP000001982">
    <property type="component" value="Chromosome"/>
</dbReference>
<reference evidence="3 4" key="1">
    <citation type="submission" date="2006-03" db="EMBL/GenBank/DDBJ databases">
        <title>Complete sequence of Shewanella denitrificans OS217.</title>
        <authorList>
            <consortium name="US DOE Joint Genome Institute"/>
            <person name="Copeland A."/>
            <person name="Lucas S."/>
            <person name="Lapidus A."/>
            <person name="Barry K."/>
            <person name="Detter J.C."/>
            <person name="Glavina del Rio T."/>
            <person name="Hammon N."/>
            <person name="Israni S."/>
            <person name="Dalin E."/>
            <person name="Tice H."/>
            <person name="Pitluck S."/>
            <person name="Brettin T."/>
            <person name="Bruce D."/>
            <person name="Han C."/>
            <person name="Tapia R."/>
            <person name="Gilna P."/>
            <person name="Kiss H."/>
            <person name="Schmutz J."/>
            <person name="Larimer F."/>
            <person name="Land M."/>
            <person name="Hauser L."/>
            <person name="Kyrpides N."/>
            <person name="Lykidis A."/>
            <person name="Richardson P."/>
        </authorList>
    </citation>
    <scope>NUCLEOTIDE SEQUENCE [LARGE SCALE GENOMIC DNA]</scope>
    <source>
        <strain evidence="4">OS217 / ATCC BAA-1090 / DSM 15013</strain>
    </source>
</reference>
<dbReference type="RefSeq" id="WP_011497957.1">
    <property type="nucleotide sequence ID" value="NC_007954.1"/>
</dbReference>
<evidence type="ECO:0000256" key="1">
    <source>
        <dbReference type="SAM" id="SignalP"/>
    </source>
</evidence>
<dbReference type="eggNOG" id="COG4319">
    <property type="taxonomic scope" value="Bacteria"/>
</dbReference>
<accession>Q12IA9</accession>
<dbReference type="STRING" id="318161.Sden_3542"/>
<evidence type="ECO:0000313" key="4">
    <source>
        <dbReference type="Proteomes" id="UP000001982"/>
    </source>
</evidence>
<feature type="domain" description="SnoaL-like" evidence="2">
    <location>
        <begin position="50"/>
        <end position="163"/>
    </location>
</feature>
<protein>
    <submittedName>
        <fullName evidence="3">Putative orphan protein</fullName>
    </submittedName>
</protein>
<dbReference type="AlphaFoldDB" id="Q12IA9"/>
<dbReference type="OrthoDB" id="6196903at2"/>
<dbReference type="Pfam" id="PF13474">
    <property type="entry name" value="SnoaL_3"/>
    <property type="match status" value="1"/>
</dbReference>
<feature type="signal peptide" evidence="1">
    <location>
        <begin position="1"/>
        <end position="27"/>
    </location>
</feature>
<evidence type="ECO:0000313" key="3">
    <source>
        <dbReference type="EMBL" id="ABE56817.1"/>
    </source>
</evidence>
<dbReference type="EMBL" id="CP000302">
    <property type="protein sequence ID" value="ABE56817.1"/>
    <property type="molecule type" value="Genomic_DNA"/>
</dbReference>
<dbReference type="Gene3D" id="3.10.450.50">
    <property type="match status" value="1"/>
</dbReference>
<feature type="chain" id="PRO_5004181414" evidence="1">
    <location>
        <begin position="28"/>
        <end position="163"/>
    </location>
</feature>
<dbReference type="KEGG" id="sdn:Sden_3542"/>
<organism evidence="3 4">
    <name type="scientific">Shewanella denitrificans (strain OS217 / ATCC BAA-1090 / DSM 15013)</name>
    <dbReference type="NCBI Taxonomy" id="318161"/>
    <lineage>
        <taxon>Bacteria</taxon>
        <taxon>Pseudomonadati</taxon>
        <taxon>Pseudomonadota</taxon>
        <taxon>Gammaproteobacteria</taxon>
        <taxon>Alteromonadales</taxon>
        <taxon>Shewanellaceae</taxon>
        <taxon>Shewanella</taxon>
    </lineage>
</organism>
<evidence type="ECO:0000259" key="2">
    <source>
        <dbReference type="Pfam" id="PF13474"/>
    </source>
</evidence>
<dbReference type="SUPFAM" id="SSF54427">
    <property type="entry name" value="NTF2-like"/>
    <property type="match status" value="1"/>
</dbReference>
<name>Q12IA9_SHEDO</name>